<evidence type="ECO:0000256" key="3">
    <source>
        <dbReference type="ARBA" id="ARBA00023125"/>
    </source>
</evidence>
<accession>A0ABU6AFK4</accession>
<dbReference type="EMBL" id="JAWLNX010000017">
    <property type="protein sequence ID" value="MEB3370247.1"/>
    <property type="molecule type" value="Genomic_DNA"/>
</dbReference>
<reference evidence="7 8" key="1">
    <citation type="submission" date="2023-10" db="EMBL/GenBank/DDBJ databases">
        <title>Saccharopolyspora sp. nov., isolated from mangrove soil.</title>
        <authorList>
            <person name="Lu Y."/>
            <person name="Liu W."/>
        </authorList>
    </citation>
    <scope>NUCLEOTIDE SEQUENCE [LARGE SCALE GENOMIC DNA]</scope>
    <source>
        <strain evidence="7 8">S2-29</strain>
    </source>
</reference>
<dbReference type="InterPro" id="IPR009061">
    <property type="entry name" value="DNA-bd_dom_put_sf"/>
</dbReference>
<keyword evidence="2" id="KW-0805">Transcription regulation</keyword>
<comment type="caution">
    <text evidence="7">The sequence shown here is derived from an EMBL/GenBank/DDBJ whole genome shotgun (WGS) entry which is preliminary data.</text>
</comment>
<evidence type="ECO:0000256" key="2">
    <source>
        <dbReference type="ARBA" id="ARBA00023015"/>
    </source>
</evidence>
<evidence type="ECO:0000259" key="6">
    <source>
        <dbReference type="PROSITE" id="PS50937"/>
    </source>
</evidence>
<dbReference type="Pfam" id="PF13411">
    <property type="entry name" value="MerR_1"/>
    <property type="match status" value="1"/>
</dbReference>
<dbReference type="PANTHER" id="PTHR30204:SF69">
    <property type="entry name" value="MERR-FAMILY TRANSCRIPTIONAL REGULATOR"/>
    <property type="match status" value="1"/>
</dbReference>
<sequence>MRIGELADASGVSARSLRYYEGLGLIRSERTPGGWRDFDPSMIERVVMIQHLFAAGLCSATINELLPCLEAPPEERTGLMEKLLEQELERLEAKRRDIDRELGTLRALRDETALGNGPTADDLNEV</sequence>
<dbReference type="PANTHER" id="PTHR30204">
    <property type="entry name" value="REDOX-CYCLING DRUG-SENSING TRANSCRIPTIONAL ACTIVATOR SOXR"/>
    <property type="match status" value="1"/>
</dbReference>
<evidence type="ECO:0000313" key="7">
    <source>
        <dbReference type="EMBL" id="MEB3370247.1"/>
    </source>
</evidence>
<evidence type="ECO:0000313" key="8">
    <source>
        <dbReference type="Proteomes" id="UP001327093"/>
    </source>
</evidence>
<feature type="domain" description="HTH merR-type" evidence="6">
    <location>
        <begin position="1"/>
        <end position="68"/>
    </location>
</feature>
<dbReference type="Proteomes" id="UP001327093">
    <property type="component" value="Unassembled WGS sequence"/>
</dbReference>
<dbReference type="RefSeq" id="WP_324267726.1">
    <property type="nucleotide sequence ID" value="NZ_JAWLNX010000017.1"/>
</dbReference>
<proteinExistence type="predicted"/>
<name>A0ABU6AFK4_9PSEU</name>
<dbReference type="SUPFAM" id="SSF46955">
    <property type="entry name" value="Putative DNA-binding domain"/>
    <property type="match status" value="1"/>
</dbReference>
<feature type="coiled-coil region" evidence="5">
    <location>
        <begin position="81"/>
        <end position="111"/>
    </location>
</feature>
<dbReference type="InterPro" id="IPR000551">
    <property type="entry name" value="MerR-type_HTH_dom"/>
</dbReference>
<dbReference type="InterPro" id="IPR047057">
    <property type="entry name" value="MerR_fam"/>
</dbReference>
<dbReference type="PROSITE" id="PS00552">
    <property type="entry name" value="HTH_MERR_1"/>
    <property type="match status" value="1"/>
</dbReference>
<gene>
    <name evidence="7" type="ORF">R4I43_22855</name>
</gene>
<dbReference type="PROSITE" id="PS50937">
    <property type="entry name" value="HTH_MERR_2"/>
    <property type="match status" value="1"/>
</dbReference>
<keyword evidence="5" id="KW-0175">Coiled coil</keyword>
<protein>
    <submittedName>
        <fullName evidence="7">MerR family transcriptional regulator</fullName>
    </submittedName>
</protein>
<evidence type="ECO:0000256" key="1">
    <source>
        <dbReference type="ARBA" id="ARBA00022491"/>
    </source>
</evidence>
<keyword evidence="8" id="KW-1185">Reference proteome</keyword>
<dbReference type="Gene3D" id="1.10.1660.10">
    <property type="match status" value="1"/>
</dbReference>
<keyword evidence="4" id="KW-0804">Transcription</keyword>
<evidence type="ECO:0000256" key="4">
    <source>
        <dbReference type="ARBA" id="ARBA00023163"/>
    </source>
</evidence>
<dbReference type="PRINTS" id="PR00040">
    <property type="entry name" value="HTHMERR"/>
</dbReference>
<evidence type="ECO:0000256" key="5">
    <source>
        <dbReference type="SAM" id="Coils"/>
    </source>
</evidence>
<keyword evidence="1" id="KW-0678">Repressor</keyword>
<keyword evidence="3" id="KW-0238">DNA-binding</keyword>
<dbReference type="SMART" id="SM00422">
    <property type="entry name" value="HTH_MERR"/>
    <property type="match status" value="1"/>
</dbReference>
<organism evidence="7 8">
    <name type="scientific">Saccharopolyspora mangrovi</name>
    <dbReference type="NCBI Taxonomy" id="3082379"/>
    <lineage>
        <taxon>Bacteria</taxon>
        <taxon>Bacillati</taxon>
        <taxon>Actinomycetota</taxon>
        <taxon>Actinomycetes</taxon>
        <taxon>Pseudonocardiales</taxon>
        <taxon>Pseudonocardiaceae</taxon>
        <taxon>Saccharopolyspora</taxon>
    </lineage>
</organism>